<accession>A0ACB0KXJ8</accession>
<proteinExistence type="predicted"/>
<evidence type="ECO:0000313" key="1">
    <source>
        <dbReference type="EMBL" id="CAJ2661873.1"/>
    </source>
</evidence>
<gene>
    <name evidence="1" type="ORF">MILVUS5_LOCUS27516</name>
</gene>
<reference evidence="1" key="1">
    <citation type="submission" date="2023-10" db="EMBL/GenBank/DDBJ databases">
        <authorList>
            <person name="Rodriguez Cubillos JULIANA M."/>
            <person name="De Vega J."/>
        </authorList>
    </citation>
    <scope>NUCLEOTIDE SEQUENCE</scope>
</reference>
<sequence length="71" mass="8061">MSFLGSLSNSVAACRYTLSIPTPTLPTTFNFPFPASNTCLVNMLTTEVKKSKFQRVFHTIQTQIYGKEIRW</sequence>
<protein>
    <submittedName>
        <fullName evidence="1">Uncharacterized protein</fullName>
    </submittedName>
</protein>
<keyword evidence="2" id="KW-1185">Reference proteome</keyword>
<comment type="caution">
    <text evidence="1">The sequence shown here is derived from an EMBL/GenBank/DDBJ whole genome shotgun (WGS) entry which is preliminary data.</text>
</comment>
<dbReference type="EMBL" id="CASHSV030000409">
    <property type="protein sequence ID" value="CAJ2661873.1"/>
    <property type="molecule type" value="Genomic_DNA"/>
</dbReference>
<evidence type="ECO:0000313" key="2">
    <source>
        <dbReference type="Proteomes" id="UP001177021"/>
    </source>
</evidence>
<organism evidence="1 2">
    <name type="scientific">Trifolium pratense</name>
    <name type="common">Red clover</name>
    <dbReference type="NCBI Taxonomy" id="57577"/>
    <lineage>
        <taxon>Eukaryota</taxon>
        <taxon>Viridiplantae</taxon>
        <taxon>Streptophyta</taxon>
        <taxon>Embryophyta</taxon>
        <taxon>Tracheophyta</taxon>
        <taxon>Spermatophyta</taxon>
        <taxon>Magnoliopsida</taxon>
        <taxon>eudicotyledons</taxon>
        <taxon>Gunneridae</taxon>
        <taxon>Pentapetalae</taxon>
        <taxon>rosids</taxon>
        <taxon>fabids</taxon>
        <taxon>Fabales</taxon>
        <taxon>Fabaceae</taxon>
        <taxon>Papilionoideae</taxon>
        <taxon>50 kb inversion clade</taxon>
        <taxon>NPAAA clade</taxon>
        <taxon>Hologalegina</taxon>
        <taxon>IRL clade</taxon>
        <taxon>Trifolieae</taxon>
        <taxon>Trifolium</taxon>
    </lineage>
</organism>
<dbReference type="Proteomes" id="UP001177021">
    <property type="component" value="Unassembled WGS sequence"/>
</dbReference>
<name>A0ACB0KXJ8_TRIPR</name>